<dbReference type="AlphaFoldDB" id="K9VT41"/>
<dbReference type="PRINTS" id="PR00080">
    <property type="entry name" value="SDRFAMILY"/>
</dbReference>
<protein>
    <submittedName>
        <fullName evidence="3">3-oxoacyl-(Acyl-carrier-protein) reductase</fullName>
        <ecNumber evidence="3">1.1.1.100</ecNumber>
    </submittedName>
</protein>
<name>K9VT41_9CYAN</name>
<dbReference type="OrthoDB" id="9803333at2"/>
<dbReference type="NCBIfam" id="NF004818">
    <property type="entry name" value="PRK06172.1"/>
    <property type="match status" value="1"/>
</dbReference>
<accession>K9VT41</accession>
<dbReference type="PANTHER" id="PTHR24321">
    <property type="entry name" value="DEHYDROGENASES, SHORT CHAIN"/>
    <property type="match status" value="1"/>
</dbReference>
<dbReference type="PROSITE" id="PS00061">
    <property type="entry name" value="ADH_SHORT"/>
    <property type="match status" value="1"/>
</dbReference>
<dbReference type="HOGENOM" id="CLU_010194_1_0_3"/>
<evidence type="ECO:0000313" key="3">
    <source>
        <dbReference type="EMBL" id="AFZ10739.1"/>
    </source>
</evidence>
<dbReference type="PATRIC" id="fig|179408.3.peg.7916"/>
<dbReference type="InterPro" id="IPR002347">
    <property type="entry name" value="SDR_fam"/>
</dbReference>
<evidence type="ECO:0000256" key="2">
    <source>
        <dbReference type="ARBA" id="ARBA00023002"/>
    </source>
</evidence>
<dbReference type="GO" id="GO:0004316">
    <property type="term" value="F:3-oxoacyl-[acyl-carrier-protein] reductase (NADPH) activity"/>
    <property type="evidence" value="ECO:0007669"/>
    <property type="project" value="UniProtKB-EC"/>
</dbReference>
<dbReference type="Pfam" id="PF13561">
    <property type="entry name" value="adh_short_C2"/>
    <property type="match status" value="1"/>
</dbReference>
<dbReference type="KEGG" id="oni:Osc7112_6616"/>
<sequence>MILQDKVALVTGGTSGIGRKTAIAYAQQQAKVVVVGRRMDEGEETVRLIKEAGGEAIFVQADVTKEADVKAIIDKAVGVFGRLDIAFNNAGVVGENPSLIEQTEAEYDRTMNVNVKGVWLSMKYEIAQMLKHGSGAIVNMASAVGVVALPNILVYTASKHAVVGLTKAAALQYVKAGIRINGVAPGSIQTDMFKTVTDEAKAYLVGLHPIGRVGILLEVANAVLFLSCDMASFVTGETLMVDGGYVAQ</sequence>
<dbReference type="Proteomes" id="UP000010478">
    <property type="component" value="Plasmid pOSC7112.02"/>
</dbReference>
<geneLocation type="plasmid" evidence="3 4">
    <name>pOSC7112.02</name>
</geneLocation>
<evidence type="ECO:0000313" key="4">
    <source>
        <dbReference type="Proteomes" id="UP000010478"/>
    </source>
</evidence>
<organism evidence="3 4">
    <name type="scientific">Phormidium nigroviride PCC 7112</name>
    <dbReference type="NCBI Taxonomy" id="179408"/>
    <lineage>
        <taxon>Bacteria</taxon>
        <taxon>Bacillati</taxon>
        <taxon>Cyanobacteriota</taxon>
        <taxon>Cyanophyceae</taxon>
        <taxon>Oscillatoriophycideae</taxon>
        <taxon>Oscillatoriales</taxon>
        <taxon>Oscillatoriaceae</taxon>
        <taxon>Phormidium</taxon>
    </lineage>
</organism>
<keyword evidence="2 3" id="KW-0560">Oxidoreductase</keyword>
<dbReference type="Gene3D" id="3.40.50.720">
    <property type="entry name" value="NAD(P)-binding Rossmann-like Domain"/>
    <property type="match status" value="1"/>
</dbReference>
<dbReference type="RefSeq" id="WP_015179710.1">
    <property type="nucleotide sequence ID" value="NC_019730.1"/>
</dbReference>
<dbReference type="InterPro" id="IPR036291">
    <property type="entry name" value="NAD(P)-bd_dom_sf"/>
</dbReference>
<dbReference type="PRINTS" id="PR00081">
    <property type="entry name" value="GDHRDH"/>
</dbReference>
<dbReference type="SUPFAM" id="SSF51735">
    <property type="entry name" value="NAD(P)-binding Rossmann-fold domains"/>
    <property type="match status" value="1"/>
</dbReference>
<dbReference type="InterPro" id="IPR020904">
    <property type="entry name" value="Sc_DH/Rdtase_CS"/>
</dbReference>
<keyword evidence="3" id="KW-0614">Plasmid</keyword>
<dbReference type="CDD" id="cd05233">
    <property type="entry name" value="SDR_c"/>
    <property type="match status" value="1"/>
</dbReference>
<dbReference type="PANTHER" id="PTHR24321:SF11">
    <property type="entry name" value="BLR0893 PROTEIN"/>
    <property type="match status" value="1"/>
</dbReference>
<keyword evidence="4" id="KW-1185">Reference proteome</keyword>
<dbReference type="NCBIfam" id="NF005559">
    <property type="entry name" value="PRK07231.1"/>
    <property type="match status" value="1"/>
</dbReference>
<gene>
    <name evidence="3" type="ORF">Osc7112_6616</name>
</gene>
<comment type="similarity">
    <text evidence="1">Belongs to the short-chain dehydrogenases/reductases (SDR) family.</text>
</comment>
<proteinExistence type="inferred from homology"/>
<dbReference type="FunFam" id="3.40.50.720:FF:000084">
    <property type="entry name" value="Short-chain dehydrogenase reductase"/>
    <property type="match status" value="1"/>
</dbReference>
<reference evidence="3 4" key="1">
    <citation type="submission" date="2012-05" db="EMBL/GenBank/DDBJ databases">
        <title>Finished plasmid 2 of genome of Oscillatoria sp. PCC 7112.</title>
        <authorList>
            <consortium name="US DOE Joint Genome Institute"/>
            <person name="Gugger M."/>
            <person name="Coursin T."/>
            <person name="Rippka R."/>
            <person name="Tandeau De Marsac N."/>
            <person name="Huntemann M."/>
            <person name="Wei C.-L."/>
            <person name="Han J."/>
            <person name="Detter J.C."/>
            <person name="Han C."/>
            <person name="Tapia R."/>
            <person name="Davenport K."/>
            <person name="Daligault H."/>
            <person name="Erkkila T."/>
            <person name="Gu W."/>
            <person name="Munk A.C.C."/>
            <person name="Teshima H."/>
            <person name="Xu Y."/>
            <person name="Chain P."/>
            <person name="Chen A."/>
            <person name="Krypides N."/>
            <person name="Mavromatis K."/>
            <person name="Markowitz V."/>
            <person name="Szeto E."/>
            <person name="Ivanova N."/>
            <person name="Mikhailova N."/>
            <person name="Ovchinnikova G."/>
            <person name="Pagani I."/>
            <person name="Pati A."/>
            <person name="Goodwin L."/>
            <person name="Peters L."/>
            <person name="Pitluck S."/>
            <person name="Woyke T."/>
            <person name="Kerfeld C."/>
        </authorList>
    </citation>
    <scope>NUCLEOTIDE SEQUENCE [LARGE SCALE GENOMIC DNA]</scope>
    <source>
        <strain evidence="3 4">PCC 7112</strain>
        <plasmid evidence="3 4">pOSC7112.02</plasmid>
    </source>
</reference>
<dbReference type="EC" id="1.1.1.100" evidence="3"/>
<evidence type="ECO:0000256" key="1">
    <source>
        <dbReference type="ARBA" id="ARBA00006484"/>
    </source>
</evidence>
<dbReference type="EMBL" id="CP003616">
    <property type="protein sequence ID" value="AFZ10739.1"/>
    <property type="molecule type" value="Genomic_DNA"/>
</dbReference>